<name>A0A2R4XP79_9BURK</name>
<accession>A0A2R4XP79</accession>
<dbReference type="Gene3D" id="3.10.450.50">
    <property type="match status" value="1"/>
</dbReference>
<gene>
    <name evidence="1" type="ORF">DBV39_02475</name>
</gene>
<evidence type="ECO:0008006" key="3">
    <source>
        <dbReference type="Google" id="ProtNLM"/>
    </source>
</evidence>
<dbReference type="InterPro" id="IPR004027">
    <property type="entry name" value="SEC_C_motif"/>
</dbReference>
<sequence>MTKPGRNDPCPCGSGIKFKKCCMIQQTTPARTDVTEMADTAGKRDAGLAKLKRTAESLLFALFEHADMYYASDSVVRAWETMTLDAELMMDKDVFPEVETLFPHWFLHDWRPDEVRLLETGNAEPEQPVAEHYLQTRGRSVAALERRIIEAIDRSYFSYYRVLDYQTGHSVMFDDLMTGKQHVVHDLQYFVDLEPGMVFYMRLLTVDGNTIPYGLGPLIIRAHWLDDIQKLHIHLAMTHTGLSDSPDTLPLLDPEVLREEEPTLRKLYFSIRRKDDESYGRMWPSIYDEFKITQIIYSLNCQPYEALDALASLSGFDVSDLMEFDAVYDDDDNLVYVYIPWFDHEDPDNPSWDSDTLADIYIDQDGITVNMNSIEMLDEIETEITSLLGDLARLESSGEVVIPEIFDESDFLDDAYDPLIDSLPSLTRSLNNQTAFDRNAEDYWEKWMDDKLPELGGITPREASRTKEGCQALNVMLAEFEDLAKRHIWIRPVIEMLRRKLGLTD</sequence>
<proteinExistence type="predicted"/>
<dbReference type="AlphaFoldDB" id="A0A2R4XP79"/>
<evidence type="ECO:0000313" key="1">
    <source>
        <dbReference type="EMBL" id="AWB35581.1"/>
    </source>
</evidence>
<organism evidence="1 2">
    <name type="scientific">Orrella marina</name>
    <dbReference type="NCBI Taxonomy" id="2163011"/>
    <lineage>
        <taxon>Bacteria</taxon>
        <taxon>Pseudomonadati</taxon>
        <taxon>Pseudomonadota</taxon>
        <taxon>Betaproteobacteria</taxon>
        <taxon>Burkholderiales</taxon>
        <taxon>Alcaligenaceae</taxon>
        <taxon>Orrella</taxon>
    </lineage>
</organism>
<reference evidence="1 2" key="1">
    <citation type="submission" date="2018-04" db="EMBL/GenBank/DDBJ databases">
        <title>Bordetella sp. HZ20 isolated from seawater.</title>
        <authorList>
            <person name="Sun C."/>
        </authorList>
    </citation>
    <scope>NUCLEOTIDE SEQUENCE [LARGE SCALE GENOMIC DNA]</scope>
    <source>
        <strain evidence="1 2">HZ20</strain>
    </source>
</reference>
<dbReference type="KEGG" id="boz:DBV39_02475"/>
<protein>
    <recommendedName>
        <fullName evidence="3">SEC-C motif-containing protein</fullName>
    </recommendedName>
</protein>
<dbReference type="Pfam" id="PF25948">
    <property type="entry name" value="DUF7986"/>
    <property type="match status" value="1"/>
</dbReference>
<dbReference type="InterPro" id="IPR058292">
    <property type="entry name" value="DUF7986"/>
</dbReference>
<dbReference type="Proteomes" id="UP000244571">
    <property type="component" value="Chromosome"/>
</dbReference>
<dbReference type="SUPFAM" id="SSF103642">
    <property type="entry name" value="Sec-C motif"/>
    <property type="match status" value="1"/>
</dbReference>
<dbReference type="Pfam" id="PF02810">
    <property type="entry name" value="SEC-C"/>
    <property type="match status" value="1"/>
</dbReference>
<dbReference type="OrthoDB" id="101857at2"/>
<keyword evidence="2" id="KW-1185">Reference proteome</keyword>
<evidence type="ECO:0000313" key="2">
    <source>
        <dbReference type="Proteomes" id="UP000244571"/>
    </source>
</evidence>
<dbReference type="EMBL" id="CP028901">
    <property type="protein sequence ID" value="AWB35581.1"/>
    <property type="molecule type" value="Genomic_DNA"/>
</dbReference>